<evidence type="ECO:0000256" key="3">
    <source>
        <dbReference type="ARBA" id="ARBA00008919"/>
    </source>
</evidence>
<dbReference type="InterPro" id="IPR001503">
    <property type="entry name" value="Glyco_trans_10"/>
</dbReference>
<feature type="domain" description="Fucosyltransferase C-terminal" evidence="13">
    <location>
        <begin position="156"/>
        <end position="302"/>
    </location>
</feature>
<comment type="pathway">
    <text evidence="2">Protein modification; protein glycosylation.</text>
</comment>
<evidence type="ECO:0000256" key="6">
    <source>
        <dbReference type="ARBA" id="ARBA00022692"/>
    </source>
</evidence>
<feature type="transmembrane region" description="Helical" evidence="12">
    <location>
        <begin position="411"/>
        <end position="435"/>
    </location>
</feature>
<comment type="similarity">
    <text evidence="3 12">Belongs to the glycosyltransferase 10 family.</text>
</comment>
<proteinExistence type="inferred from homology"/>
<dbReference type="Gene3D" id="3.40.50.11660">
    <property type="entry name" value="Glycosyl transferase family 10, C-terminal domain"/>
    <property type="match status" value="1"/>
</dbReference>
<keyword evidence="10" id="KW-0325">Glycoprotein</keyword>
<evidence type="ECO:0000256" key="11">
    <source>
        <dbReference type="ARBA" id="ARBA00037847"/>
    </source>
</evidence>
<organism evidence="15 16">
    <name type="scientific">Mortierella polycephala</name>
    <dbReference type="NCBI Taxonomy" id="41804"/>
    <lineage>
        <taxon>Eukaryota</taxon>
        <taxon>Fungi</taxon>
        <taxon>Fungi incertae sedis</taxon>
        <taxon>Mucoromycota</taxon>
        <taxon>Mortierellomycotina</taxon>
        <taxon>Mortierellomycetes</taxon>
        <taxon>Mortierellales</taxon>
        <taxon>Mortierellaceae</taxon>
        <taxon>Mortierella</taxon>
    </lineage>
</organism>
<reference evidence="15" key="1">
    <citation type="journal article" date="2020" name="Fungal Divers.">
        <title>Resolving the Mortierellaceae phylogeny through synthesis of multi-gene phylogenetics and phylogenomics.</title>
        <authorList>
            <person name="Vandepol N."/>
            <person name="Liber J."/>
            <person name="Desiro A."/>
            <person name="Na H."/>
            <person name="Kennedy M."/>
            <person name="Barry K."/>
            <person name="Grigoriev I.V."/>
            <person name="Miller A.N."/>
            <person name="O'Donnell K."/>
            <person name="Stajich J.E."/>
            <person name="Bonito G."/>
        </authorList>
    </citation>
    <scope>NUCLEOTIDE SEQUENCE</scope>
    <source>
        <strain evidence="15">KOD948</strain>
    </source>
</reference>
<keyword evidence="9 12" id="KW-0472">Membrane</keyword>
<evidence type="ECO:0000256" key="1">
    <source>
        <dbReference type="ARBA" id="ARBA00004606"/>
    </source>
</evidence>
<evidence type="ECO:0000313" key="15">
    <source>
        <dbReference type="EMBL" id="KAG0248027.1"/>
    </source>
</evidence>
<protein>
    <recommendedName>
        <fullName evidence="12">Fucosyltransferase</fullName>
        <ecNumber evidence="12">2.4.1.-</ecNumber>
    </recommendedName>
</protein>
<dbReference type="PANTHER" id="PTHR11929">
    <property type="entry name" value="ALPHA- 1,3 -FUCOSYLTRANSFERASE"/>
    <property type="match status" value="1"/>
</dbReference>
<gene>
    <name evidence="15" type="primary">FUT10</name>
    <name evidence="15" type="ORF">BG011_000620</name>
</gene>
<evidence type="ECO:0000256" key="9">
    <source>
        <dbReference type="ARBA" id="ARBA00023136"/>
    </source>
</evidence>
<dbReference type="GO" id="GO:0032580">
    <property type="term" value="C:Golgi cisterna membrane"/>
    <property type="evidence" value="ECO:0007669"/>
    <property type="project" value="UniProtKB-SubCell"/>
</dbReference>
<dbReference type="PANTHER" id="PTHR11929:SF194">
    <property type="entry name" value="ALPHA-(1,3)-FUCOSYLTRANSFERASE 10"/>
    <property type="match status" value="1"/>
</dbReference>
<keyword evidence="7" id="KW-0735">Signal-anchor</keyword>
<comment type="caution">
    <text evidence="15">The sequence shown here is derived from an EMBL/GenBank/DDBJ whole genome shotgun (WGS) entry which is preliminary data.</text>
</comment>
<keyword evidence="8 12" id="KW-1133">Transmembrane helix</keyword>
<dbReference type="InterPro" id="IPR031481">
    <property type="entry name" value="Glyco_tran_10_N"/>
</dbReference>
<evidence type="ECO:0000256" key="8">
    <source>
        <dbReference type="ARBA" id="ARBA00022989"/>
    </source>
</evidence>
<keyword evidence="4 12" id="KW-0328">Glycosyltransferase</keyword>
<accession>A0A9P6PLH3</accession>
<keyword evidence="5 12" id="KW-0808">Transferase</keyword>
<dbReference type="SUPFAM" id="SSF53756">
    <property type="entry name" value="UDP-Glycosyltransferase/glycogen phosphorylase"/>
    <property type="match status" value="1"/>
</dbReference>
<keyword evidence="12" id="KW-0333">Golgi apparatus</keyword>
<dbReference type="FunFam" id="3.40.50.11660:FF:000002">
    <property type="entry name" value="Alpha-(1,3)-fucosyltransferase"/>
    <property type="match status" value="1"/>
</dbReference>
<evidence type="ECO:0000256" key="12">
    <source>
        <dbReference type="RuleBase" id="RU003832"/>
    </source>
</evidence>
<evidence type="ECO:0000256" key="7">
    <source>
        <dbReference type="ARBA" id="ARBA00022968"/>
    </source>
</evidence>
<evidence type="ECO:0000259" key="14">
    <source>
        <dbReference type="Pfam" id="PF17039"/>
    </source>
</evidence>
<dbReference type="AlphaFoldDB" id="A0A9P6PLH3"/>
<dbReference type="EC" id="2.4.1.-" evidence="12"/>
<evidence type="ECO:0000313" key="16">
    <source>
        <dbReference type="Proteomes" id="UP000726737"/>
    </source>
</evidence>
<evidence type="ECO:0000256" key="10">
    <source>
        <dbReference type="ARBA" id="ARBA00023180"/>
    </source>
</evidence>
<dbReference type="GO" id="GO:0046920">
    <property type="term" value="F:alpha-(1-&gt;3)-fucosyltransferase activity"/>
    <property type="evidence" value="ECO:0007669"/>
    <property type="project" value="TreeGrafter"/>
</dbReference>
<sequence length="481" mass="55970">MSDTKKEYPIVWWTKWFNKYRYEGMMTDDCGLPYNCRHTLDRSKYNEAKVIVFHESDWNPKDLPPLQDVHDSKKSWVLNSLERPKPESDRYISLFTYQFTYHFESDFIMAYFTSGRSSTRALINLVSRPPLHTLEEKNQFRKHGFHEQDSRALAPVAWIVSNCRARNGRHFMVNQLKKYIDVDIYGNCMPNRKWPKRKDGVTEMAAEELASHYKFYLAIENSNCDDYVTEKLERALAVGAVPVVDGPKDYSRFTPGEKSIIQYNDYGSPELLARHLKVLDNDDNSYQEYLTFRANRTADNTDKNGQVNIDSPATFNQDYKERLLPWFVDNWDIDTTGSPNKSTTQWLSEDGSERSSRAKYGMQWGPDEQGARCALCRVARDLTEGDAVIDPSRRLPTDTACTFRKFHHASWIIAFYPYWTLLALVAMSVLLFVLLTQTGRGYAKGLILKVLKALKALKIATHRKKQHDYFELQQESGSWRE</sequence>
<keyword evidence="16" id="KW-1185">Reference proteome</keyword>
<feature type="domain" description="Fucosyltransferase N-terminal" evidence="14">
    <location>
        <begin position="9"/>
        <end position="111"/>
    </location>
</feature>
<dbReference type="OrthoDB" id="427096at2759"/>
<name>A0A9P6PLH3_9FUNG</name>
<dbReference type="EMBL" id="JAAAJA010001131">
    <property type="protein sequence ID" value="KAG0248027.1"/>
    <property type="molecule type" value="Genomic_DNA"/>
</dbReference>
<dbReference type="Pfam" id="PF00852">
    <property type="entry name" value="Glyco_transf_10"/>
    <property type="match status" value="1"/>
</dbReference>
<evidence type="ECO:0000256" key="5">
    <source>
        <dbReference type="ARBA" id="ARBA00022679"/>
    </source>
</evidence>
<evidence type="ECO:0000256" key="4">
    <source>
        <dbReference type="ARBA" id="ARBA00022676"/>
    </source>
</evidence>
<keyword evidence="6 12" id="KW-0812">Transmembrane</keyword>
<dbReference type="InterPro" id="IPR038577">
    <property type="entry name" value="GT10-like_C_sf"/>
</dbReference>
<evidence type="ECO:0000256" key="2">
    <source>
        <dbReference type="ARBA" id="ARBA00004922"/>
    </source>
</evidence>
<comment type="subcellular location">
    <subcellularLocation>
        <location evidence="11">Endomembrane system</location>
        <topology evidence="11">Single-pass membrane protein</topology>
    </subcellularLocation>
    <subcellularLocation>
        <location evidence="12">Golgi apparatus</location>
        <location evidence="12">Golgi stack membrane</location>
        <topology evidence="12">Single-pass type II membrane protein</topology>
    </subcellularLocation>
    <subcellularLocation>
        <location evidence="1">Membrane</location>
        <topology evidence="1">Single-pass type II membrane protein</topology>
    </subcellularLocation>
</comment>
<evidence type="ECO:0000259" key="13">
    <source>
        <dbReference type="Pfam" id="PF00852"/>
    </source>
</evidence>
<dbReference type="Pfam" id="PF17039">
    <property type="entry name" value="Glyco_tran_10_N"/>
    <property type="match status" value="1"/>
</dbReference>
<dbReference type="Proteomes" id="UP000726737">
    <property type="component" value="Unassembled WGS sequence"/>
</dbReference>
<dbReference type="InterPro" id="IPR055270">
    <property type="entry name" value="Glyco_tran_10_C"/>
</dbReference>